<keyword evidence="5" id="KW-0349">Heme</keyword>
<evidence type="ECO:0000256" key="10">
    <source>
        <dbReference type="SAM" id="Phobius"/>
    </source>
</evidence>
<dbReference type="Pfam" id="PF04324">
    <property type="entry name" value="Fer2_BFD"/>
    <property type="match status" value="1"/>
</dbReference>
<keyword evidence="10" id="KW-1133">Transmembrane helix</keyword>
<keyword evidence="14" id="KW-1185">Reference proteome</keyword>
<dbReference type="PANTHER" id="PTHR43809:SF1">
    <property type="entry name" value="NITRITE REDUCTASE (NADH) LARGE SUBUNIT"/>
    <property type="match status" value="1"/>
</dbReference>
<dbReference type="InterPro" id="IPR052034">
    <property type="entry name" value="NasD-like"/>
</dbReference>
<feature type="domain" description="BFD-like [2Fe-2S]-binding" evidence="11">
    <location>
        <begin position="404"/>
        <end position="449"/>
    </location>
</feature>
<name>D5EIY6_CORAD</name>
<dbReference type="InterPro" id="IPR007419">
    <property type="entry name" value="BFD-like_2Fe2S-bd_dom"/>
</dbReference>
<keyword evidence="10" id="KW-0812">Transmembrane</keyword>
<evidence type="ECO:0000256" key="4">
    <source>
        <dbReference type="ARBA" id="ARBA00010429"/>
    </source>
</evidence>
<feature type="transmembrane region" description="Helical" evidence="10">
    <location>
        <begin position="619"/>
        <end position="638"/>
    </location>
</feature>
<dbReference type="InterPro" id="IPR023753">
    <property type="entry name" value="FAD/NAD-binding_dom"/>
</dbReference>
<evidence type="ECO:0000256" key="3">
    <source>
        <dbReference type="ARBA" id="ARBA00005096"/>
    </source>
</evidence>
<dbReference type="HOGENOM" id="CLU_003291_4_4_0"/>
<dbReference type="Gene3D" id="1.10.10.1100">
    <property type="entry name" value="BFD-like [2Fe-2S]-binding domain"/>
    <property type="match status" value="1"/>
</dbReference>
<dbReference type="PANTHER" id="PTHR43809">
    <property type="entry name" value="NITRITE REDUCTASE (NADH) LARGE SUBUNIT"/>
    <property type="match status" value="1"/>
</dbReference>
<protein>
    <submittedName>
        <fullName evidence="13">FAD-dependent pyridine nucleotide-disulfide oxidoreductase</fullName>
    </submittedName>
</protein>
<dbReference type="STRING" id="583355.Caka_1366"/>
<evidence type="ECO:0000256" key="7">
    <source>
        <dbReference type="ARBA" id="ARBA00023002"/>
    </source>
</evidence>
<dbReference type="InterPro" id="IPR041854">
    <property type="entry name" value="BFD-like_2Fe2S-bd_dom_sf"/>
</dbReference>
<dbReference type="InterPro" id="IPR036188">
    <property type="entry name" value="FAD/NAD-bd_sf"/>
</dbReference>
<keyword evidence="8" id="KW-0408">Iron</keyword>
<comment type="similarity">
    <text evidence="4">Belongs to the nitrite and sulfite reductase 4Fe-4S domain family.</text>
</comment>
<comment type="cofactor">
    <cofactor evidence="1">
        <name>siroheme</name>
        <dbReference type="ChEBI" id="CHEBI:60052"/>
    </cofactor>
</comment>
<evidence type="ECO:0000256" key="5">
    <source>
        <dbReference type="ARBA" id="ARBA00022617"/>
    </source>
</evidence>
<feature type="transmembrane region" description="Helical" evidence="10">
    <location>
        <begin position="515"/>
        <end position="532"/>
    </location>
</feature>
<sequence>MVSWRLCQKLVELGVHEEREILIIGEERQLAYDRVNLTKYFDLKSPDELLLSEAAWYAEHGIRLLTSRRVVKLDRVSRTVLDDAGQLYNFSDCVLATGSRPYVPRIEGVDAKNIFVYRTIDDIEAIREAALISKRGLVLGGGLLGLEAADVLNDFDVETTVVQSANSLMSRQLNEDGGSCLLGAVAKLGMRVRLKASAERITPSDAGLEVSFRKGEPMTVDMIVIATGIQARDELAKDAGLATAARGGIIINDKLQTEDPHVYAIGECASHRGKVYGLVSPGYEMADVLARRFARKKAKYAGSDESCRLKLLGVEVSVFGDYMQDGSYHVFRGEGSYRSLVLDRKNRMIGATVVGPWQQTADVERGVRENLKLSKKQIADFERGEDLFDSDTQDGVLAWPDHSVVCNCTNTSCGQLKQAVCSGCNSVEQLGEKTGAGSVCGSCLPELAKFVGASSAEFVDAASSKGKWGLWIGSVSALLVVLTFLYVQPLPAPTSVQSAYYELSRVWTDSFTKQVTGFTVAGLSLLALLLSARKRIRFLNVGNYGFWRAAHTLLGVGTLVGVALHTGVNIGDNLNRWLLICFLGMNLLGGLAAISVATEKRFNGPRAGRLRRFLAQAHILFFAPYPVLLGFHIAKVYLY</sequence>
<dbReference type="eggNOG" id="COG1251">
    <property type="taxonomic scope" value="Bacteria"/>
</dbReference>
<keyword evidence="9" id="KW-0411">Iron-sulfur</keyword>
<comment type="cofactor">
    <cofactor evidence="2">
        <name>[4Fe-4S] cluster</name>
        <dbReference type="ChEBI" id="CHEBI:49883"/>
    </cofactor>
</comment>
<evidence type="ECO:0000256" key="1">
    <source>
        <dbReference type="ARBA" id="ARBA00001929"/>
    </source>
</evidence>
<dbReference type="EMBL" id="CP001998">
    <property type="protein sequence ID" value="ADE54385.1"/>
    <property type="molecule type" value="Genomic_DNA"/>
</dbReference>
<proteinExistence type="inferred from homology"/>
<keyword evidence="7" id="KW-0560">Oxidoreductase</keyword>
<dbReference type="PRINTS" id="PR00368">
    <property type="entry name" value="FADPNR"/>
</dbReference>
<accession>D5EIY6</accession>
<feature type="domain" description="FAD/NAD(P)-binding" evidence="12">
    <location>
        <begin position="17"/>
        <end position="273"/>
    </location>
</feature>
<dbReference type="Gene3D" id="3.50.50.60">
    <property type="entry name" value="FAD/NAD(P)-binding domain"/>
    <property type="match status" value="2"/>
</dbReference>
<dbReference type="Proteomes" id="UP000000925">
    <property type="component" value="Chromosome"/>
</dbReference>
<dbReference type="PRINTS" id="PR00411">
    <property type="entry name" value="PNDRDTASEI"/>
</dbReference>
<evidence type="ECO:0000259" key="11">
    <source>
        <dbReference type="Pfam" id="PF04324"/>
    </source>
</evidence>
<evidence type="ECO:0000313" key="14">
    <source>
        <dbReference type="Proteomes" id="UP000000925"/>
    </source>
</evidence>
<evidence type="ECO:0000256" key="9">
    <source>
        <dbReference type="ARBA" id="ARBA00023014"/>
    </source>
</evidence>
<dbReference type="KEGG" id="caa:Caka_1366"/>
<evidence type="ECO:0000256" key="6">
    <source>
        <dbReference type="ARBA" id="ARBA00022723"/>
    </source>
</evidence>
<reference evidence="13 14" key="1">
    <citation type="journal article" date="2010" name="Stand. Genomic Sci.">
        <title>Complete genome sequence of Coraliomargarita akajimensis type strain (04OKA010-24).</title>
        <authorList>
            <person name="Mavromatis K."/>
            <person name="Abt B."/>
            <person name="Brambilla E."/>
            <person name="Lapidus A."/>
            <person name="Copeland A."/>
            <person name="Deshpande S."/>
            <person name="Nolan M."/>
            <person name="Lucas S."/>
            <person name="Tice H."/>
            <person name="Cheng J.F."/>
            <person name="Han C."/>
            <person name="Detter J.C."/>
            <person name="Woyke T."/>
            <person name="Goodwin L."/>
            <person name="Pitluck S."/>
            <person name="Held B."/>
            <person name="Brettin T."/>
            <person name="Tapia R."/>
            <person name="Ivanova N."/>
            <person name="Mikhailova N."/>
            <person name="Pati A."/>
            <person name="Liolios K."/>
            <person name="Chen A."/>
            <person name="Palaniappan K."/>
            <person name="Land M."/>
            <person name="Hauser L."/>
            <person name="Chang Y.J."/>
            <person name="Jeffries C.D."/>
            <person name="Rohde M."/>
            <person name="Goker M."/>
            <person name="Bristow J."/>
            <person name="Eisen J.A."/>
            <person name="Markowitz V."/>
            <person name="Hugenholtz P."/>
            <person name="Klenk H.P."/>
            <person name="Kyrpides N.C."/>
        </authorList>
    </citation>
    <scope>NUCLEOTIDE SEQUENCE [LARGE SCALE GENOMIC DNA]</scope>
    <source>
        <strain evidence="14">DSM 45221 / IAM 15411 / JCM 23193 / KCTC 12865</strain>
    </source>
</reference>
<keyword evidence="10" id="KW-0472">Membrane</keyword>
<dbReference type="SUPFAM" id="SSF51905">
    <property type="entry name" value="FAD/NAD(P)-binding domain"/>
    <property type="match status" value="1"/>
</dbReference>
<dbReference type="GO" id="GO:0016491">
    <property type="term" value="F:oxidoreductase activity"/>
    <property type="evidence" value="ECO:0007669"/>
    <property type="project" value="UniProtKB-KW"/>
</dbReference>
<evidence type="ECO:0000256" key="8">
    <source>
        <dbReference type="ARBA" id="ARBA00023004"/>
    </source>
</evidence>
<dbReference type="Pfam" id="PF07992">
    <property type="entry name" value="Pyr_redox_2"/>
    <property type="match status" value="1"/>
</dbReference>
<keyword evidence="6" id="KW-0479">Metal-binding</keyword>
<feature type="transmembrane region" description="Helical" evidence="10">
    <location>
        <begin position="544"/>
        <end position="565"/>
    </location>
</feature>
<feature type="transmembrane region" description="Helical" evidence="10">
    <location>
        <begin position="468"/>
        <end position="487"/>
    </location>
</feature>
<evidence type="ECO:0000256" key="2">
    <source>
        <dbReference type="ARBA" id="ARBA00001966"/>
    </source>
</evidence>
<dbReference type="GO" id="GO:0046872">
    <property type="term" value="F:metal ion binding"/>
    <property type="evidence" value="ECO:0007669"/>
    <property type="project" value="UniProtKB-KW"/>
</dbReference>
<evidence type="ECO:0000313" key="13">
    <source>
        <dbReference type="EMBL" id="ADE54385.1"/>
    </source>
</evidence>
<feature type="transmembrane region" description="Helical" evidence="10">
    <location>
        <begin position="577"/>
        <end position="598"/>
    </location>
</feature>
<gene>
    <name evidence="13" type="ordered locus">Caka_1366</name>
</gene>
<evidence type="ECO:0000259" key="12">
    <source>
        <dbReference type="Pfam" id="PF07992"/>
    </source>
</evidence>
<comment type="pathway">
    <text evidence="3">Nitrogen metabolism; nitrate reduction (assimilation).</text>
</comment>
<dbReference type="GO" id="GO:0051536">
    <property type="term" value="F:iron-sulfur cluster binding"/>
    <property type="evidence" value="ECO:0007669"/>
    <property type="project" value="UniProtKB-KW"/>
</dbReference>
<organism evidence="13 14">
    <name type="scientific">Coraliomargarita akajimensis (strain DSM 45221 / IAM 15411 / JCM 23193 / KCTC 12865 / 04OKA010-24)</name>
    <dbReference type="NCBI Taxonomy" id="583355"/>
    <lineage>
        <taxon>Bacteria</taxon>
        <taxon>Pseudomonadati</taxon>
        <taxon>Verrucomicrobiota</taxon>
        <taxon>Opitutia</taxon>
        <taxon>Puniceicoccales</taxon>
        <taxon>Coraliomargaritaceae</taxon>
        <taxon>Coraliomargarita</taxon>
    </lineage>
</organism>
<dbReference type="AlphaFoldDB" id="D5EIY6"/>